<evidence type="ECO:0000313" key="1">
    <source>
        <dbReference type="EMBL" id="MDZ5035158.1"/>
    </source>
</evidence>
<gene>
    <name evidence="1" type="ORF">GNF81_20955</name>
</gene>
<reference evidence="1" key="1">
    <citation type="submission" date="2019-11" db="EMBL/GenBank/DDBJ databases">
        <title>Characterization of Clostridium perfringens isolates from swine manure treated agricultural soils.</title>
        <authorList>
            <person name="Wushke S.T."/>
        </authorList>
    </citation>
    <scope>NUCLEOTIDE SEQUENCE</scope>
    <source>
        <strain evidence="1">X15</strain>
    </source>
</reference>
<feature type="non-terminal residue" evidence="1">
    <location>
        <position position="72"/>
    </location>
</feature>
<protein>
    <submittedName>
        <fullName evidence="1">Cytochrome b5</fullName>
    </submittedName>
</protein>
<dbReference type="AlphaFoldDB" id="A0AAW9IYC9"/>
<name>A0AAW9IYC9_CLOPF</name>
<proteinExistence type="predicted"/>
<dbReference type="Proteomes" id="UP001289066">
    <property type="component" value="Unassembled WGS sequence"/>
</dbReference>
<sequence length="72" mass="8602">MSNRGFLEEKFIELNKLKSMLVTYPEEYKENILQVMDKVCNQINSYLNEVTFHNKKRDNGLLELTIEELAKY</sequence>
<dbReference type="EMBL" id="WNVG01001322">
    <property type="protein sequence ID" value="MDZ5035158.1"/>
    <property type="molecule type" value="Genomic_DNA"/>
</dbReference>
<accession>A0AAW9IYC9</accession>
<comment type="caution">
    <text evidence="1">The sequence shown here is derived from an EMBL/GenBank/DDBJ whole genome shotgun (WGS) entry which is preliminary data.</text>
</comment>
<organism evidence="1 2">
    <name type="scientific">Clostridium perfringens</name>
    <dbReference type="NCBI Taxonomy" id="1502"/>
    <lineage>
        <taxon>Bacteria</taxon>
        <taxon>Bacillati</taxon>
        <taxon>Bacillota</taxon>
        <taxon>Clostridia</taxon>
        <taxon>Eubacteriales</taxon>
        <taxon>Clostridiaceae</taxon>
        <taxon>Clostridium</taxon>
    </lineage>
</organism>
<evidence type="ECO:0000313" key="2">
    <source>
        <dbReference type="Proteomes" id="UP001289066"/>
    </source>
</evidence>